<evidence type="ECO:0000313" key="2">
    <source>
        <dbReference type="EMBL" id="MFC0212243.1"/>
    </source>
</evidence>
<dbReference type="GO" id="GO:0016787">
    <property type="term" value="F:hydrolase activity"/>
    <property type="evidence" value="ECO:0007669"/>
    <property type="project" value="UniProtKB-KW"/>
</dbReference>
<evidence type="ECO:0000313" key="3">
    <source>
        <dbReference type="Proteomes" id="UP001589776"/>
    </source>
</evidence>
<reference evidence="2 3" key="1">
    <citation type="submission" date="2024-09" db="EMBL/GenBank/DDBJ databases">
        <authorList>
            <person name="Sun Q."/>
            <person name="Mori K."/>
        </authorList>
    </citation>
    <scope>NUCLEOTIDE SEQUENCE [LARGE SCALE GENOMIC DNA]</scope>
    <source>
        <strain evidence="2 3">CCM 7759</strain>
    </source>
</reference>
<dbReference type="InterPro" id="IPR012338">
    <property type="entry name" value="Beta-lactam/transpept-like"/>
</dbReference>
<dbReference type="EC" id="3.-.-.-" evidence="2"/>
<dbReference type="EMBL" id="JBHLWN010000027">
    <property type="protein sequence ID" value="MFC0212243.1"/>
    <property type="molecule type" value="Genomic_DNA"/>
</dbReference>
<dbReference type="Pfam" id="PF00144">
    <property type="entry name" value="Beta-lactamase"/>
    <property type="match status" value="1"/>
</dbReference>
<name>A0ABV6DHX4_9BACL</name>
<accession>A0ABV6DHX4</accession>
<sequence>METMNRLTPLLKSFVEKGPAGCACKVVRRGETLYEGCFGSADLELNQPIAADTIYRIYSLTKVVTCTAALMLYERGHFLLNDPLEEYLPEFKDPRVYKRNANGEWTVSAASSSIRIKHLFSMTSGLTYGLMPGIKIQEDFLETARETGKLMDDVARRAAGGEKIGMREFSKALASIPLAFEPGAHRQYGLSHDILGVLIEVITGKTLGRFLHDEIFDPLGMKDTFFRIPDDKKDRLCSLYNRSDDGSLTKNTNMDANFQPDAVMEMGGGGLLSTLGDYSRFAQMLASGGEWGGVRILSANTIRLMASNHLGPAQMADFDIPIFAGYGYGLGVRVMLDPAAGGSNGSVGEFGWSGAAGTYVLIDPKEQLSAVYMQQMFPNFETVHHPRLRAVIYGAL</sequence>
<protein>
    <submittedName>
        <fullName evidence="2">Serine hydrolase domain-containing protein</fullName>
        <ecNumber evidence="2">3.-.-.-</ecNumber>
    </submittedName>
</protein>
<dbReference type="Gene3D" id="3.40.710.10">
    <property type="entry name" value="DD-peptidase/beta-lactamase superfamily"/>
    <property type="match status" value="1"/>
</dbReference>
<dbReference type="PANTHER" id="PTHR43283">
    <property type="entry name" value="BETA-LACTAMASE-RELATED"/>
    <property type="match status" value="1"/>
</dbReference>
<proteinExistence type="predicted"/>
<gene>
    <name evidence="2" type="ORF">ACFFK0_07185</name>
</gene>
<feature type="domain" description="Beta-lactamase-related" evidence="1">
    <location>
        <begin position="18"/>
        <end position="389"/>
    </location>
</feature>
<dbReference type="PANTHER" id="PTHR43283:SF3">
    <property type="entry name" value="BETA-LACTAMASE FAMILY PROTEIN (AFU_ORTHOLOGUE AFUA_5G07500)"/>
    <property type="match status" value="1"/>
</dbReference>
<dbReference type="RefSeq" id="WP_377469364.1">
    <property type="nucleotide sequence ID" value="NZ_JBHLWN010000027.1"/>
</dbReference>
<dbReference type="SUPFAM" id="SSF56601">
    <property type="entry name" value="beta-lactamase/transpeptidase-like"/>
    <property type="match status" value="1"/>
</dbReference>
<comment type="caution">
    <text evidence="2">The sequence shown here is derived from an EMBL/GenBank/DDBJ whole genome shotgun (WGS) entry which is preliminary data.</text>
</comment>
<dbReference type="InterPro" id="IPR001466">
    <property type="entry name" value="Beta-lactam-related"/>
</dbReference>
<dbReference type="Proteomes" id="UP001589776">
    <property type="component" value="Unassembled WGS sequence"/>
</dbReference>
<evidence type="ECO:0000259" key="1">
    <source>
        <dbReference type="Pfam" id="PF00144"/>
    </source>
</evidence>
<keyword evidence="3" id="KW-1185">Reference proteome</keyword>
<dbReference type="InterPro" id="IPR050789">
    <property type="entry name" value="Diverse_Enzym_Activities"/>
</dbReference>
<organism evidence="2 3">
    <name type="scientific">Paenibacillus chartarius</name>
    <dbReference type="NCBI Taxonomy" id="747481"/>
    <lineage>
        <taxon>Bacteria</taxon>
        <taxon>Bacillati</taxon>
        <taxon>Bacillota</taxon>
        <taxon>Bacilli</taxon>
        <taxon>Bacillales</taxon>
        <taxon>Paenibacillaceae</taxon>
        <taxon>Paenibacillus</taxon>
    </lineage>
</organism>
<keyword evidence="2" id="KW-0378">Hydrolase</keyword>